<dbReference type="Pfam" id="PF00048">
    <property type="entry name" value="IL8"/>
    <property type="match status" value="1"/>
</dbReference>
<dbReference type="GO" id="GO:0008009">
    <property type="term" value="F:chemokine activity"/>
    <property type="evidence" value="ECO:0007669"/>
    <property type="project" value="InterPro"/>
</dbReference>
<keyword evidence="3 6" id="KW-0202">Cytokine</keyword>
<dbReference type="Proteomes" id="UP000694545">
    <property type="component" value="Unplaced"/>
</dbReference>
<dbReference type="Ensembl" id="ENSVKKT00000006009.1">
    <property type="protein sequence ID" value="ENSVKKP00000005849.1"/>
    <property type="gene ID" value="ENSVKKG00000004267.1"/>
</dbReference>
<dbReference type="GO" id="GO:0006952">
    <property type="term" value="P:defense response"/>
    <property type="evidence" value="ECO:0007669"/>
    <property type="project" value="InterPro"/>
</dbReference>
<protein>
    <recommendedName>
        <fullName evidence="6">C-X-C motif chemokine</fullName>
    </recommendedName>
</protein>
<sequence>ESIPEERSGGMSGERLGKLCAPPCQLLNLTSGPSAAAPWSEKPCLCIQTLSWMVPPRQISKVTIYPEGPQCSVPEVIATLKSGREICLDPTAAWLPVKPGIMDKCLPPKSFLS</sequence>
<evidence type="ECO:0000256" key="6">
    <source>
        <dbReference type="RuleBase" id="RU361149"/>
    </source>
</evidence>
<evidence type="ECO:0000256" key="4">
    <source>
        <dbReference type="ARBA" id="ARBA00022525"/>
    </source>
</evidence>
<dbReference type="CDD" id="cd00273">
    <property type="entry name" value="Chemokine_CXC"/>
    <property type="match status" value="1"/>
</dbReference>
<evidence type="ECO:0000256" key="1">
    <source>
        <dbReference type="ARBA" id="ARBA00004613"/>
    </source>
</evidence>
<comment type="similarity">
    <text evidence="2 6">Belongs to the intercrine alpha (chemokine CxC) family.</text>
</comment>
<proteinExistence type="inferred from homology"/>
<dbReference type="InterPro" id="IPR018048">
    <property type="entry name" value="Chemokine_CXC_CS"/>
</dbReference>
<dbReference type="GO" id="GO:0005615">
    <property type="term" value="C:extracellular space"/>
    <property type="evidence" value="ECO:0007669"/>
    <property type="project" value="UniProtKB-UniRule"/>
</dbReference>
<dbReference type="PANTHER" id="PTHR12015:SF198">
    <property type="entry name" value="PLATELET BASIC PROTEIN"/>
    <property type="match status" value="1"/>
</dbReference>
<keyword evidence="5" id="KW-1015">Disulfide bond</keyword>
<organism evidence="8 9">
    <name type="scientific">Varanus komodoensis</name>
    <name type="common">Komodo dragon</name>
    <dbReference type="NCBI Taxonomy" id="61221"/>
    <lineage>
        <taxon>Eukaryota</taxon>
        <taxon>Metazoa</taxon>
        <taxon>Chordata</taxon>
        <taxon>Craniata</taxon>
        <taxon>Vertebrata</taxon>
        <taxon>Euteleostomi</taxon>
        <taxon>Lepidosauria</taxon>
        <taxon>Squamata</taxon>
        <taxon>Bifurcata</taxon>
        <taxon>Unidentata</taxon>
        <taxon>Episquamata</taxon>
        <taxon>Toxicofera</taxon>
        <taxon>Anguimorpha</taxon>
        <taxon>Paleoanguimorpha</taxon>
        <taxon>Varanoidea</taxon>
        <taxon>Varanidae</taxon>
        <taxon>Varanus</taxon>
    </lineage>
</organism>
<dbReference type="InterPro" id="IPR039809">
    <property type="entry name" value="Chemokine_b/g/d"/>
</dbReference>
<comment type="subcellular location">
    <subcellularLocation>
        <location evidence="1 6">Secreted</location>
    </subcellularLocation>
</comment>
<keyword evidence="9" id="KW-1185">Reference proteome</keyword>
<dbReference type="InterPro" id="IPR001089">
    <property type="entry name" value="Chemokine_CXC"/>
</dbReference>
<dbReference type="SUPFAM" id="SSF54117">
    <property type="entry name" value="Interleukin 8-like chemokines"/>
    <property type="match status" value="1"/>
</dbReference>
<reference evidence="8" key="1">
    <citation type="submission" date="2025-08" db="UniProtKB">
        <authorList>
            <consortium name="Ensembl"/>
        </authorList>
    </citation>
    <scope>IDENTIFICATION</scope>
</reference>
<dbReference type="AlphaFoldDB" id="A0A8D2J8B8"/>
<evidence type="ECO:0000259" key="7">
    <source>
        <dbReference type="SMART" id="SM00199"/>
    </source>
</evidence>
<reference evidence="8" key="2">
    <citation type="submission" date="2025-09" db="UniProtKB">
        <authorList>
            <consortium name="Ensembl"/>
        </authorList>
    </citation>
    <scope>IDENTIFICATION</scope>
</reference>
<dbReference type="FunFam" id="2.40.50.40:FF:000004">
    <property type="entry name" value="C-X-C motif chemokine"/>
    <property type="match status" value="1"/>
</dbReference>
<dbReference type="Gene3D" id="2.40.50.40">
    <property type="match status" value="1"/>
</dbReference>
<evidence type="ECO:0000256" key="3">
    <source>
        <dbReference type="ARBA" id="ARBA00022514"/>
    </source>
</evidence>
<evidence type="ECO:0000313" key="9">
    <source>
        <dbReference type="Proteomes" id="UP000694545"/>
    </source>
</evidence>
<dbReference type="SMART" id="SM00199">
    <property type="entry name" value="SCY"/>
    <property type="match status" value="1"/>
</dbReference>
<evidence type="ECO:0000256" key="5">
    <source>
        <dbReference type="ARBA" id="ARBA00023157"/>
    </source>
</evidence>
<keyword evidence="6" id="KW-0145">Chemotaxis</keyword>
<dbReference type="GO" id="GO:0006955">
    <property type="term" value="P:immune response"/>
    <property type="evidence" value="ECO:0007669"/>
    <property type="project" value="InterPro"/>
</dbReference>
<keyword evidence="4 6" id="KW-0964">Secreted</keyword>
<evidence type="ECO:0000256" key="2">
    <source>
        <dbReference type="ARBA" id="ARBA00010665"/>
    </source>
</evidence>
<dbReference type="PRINTS" id="PR00437">
    <property type="entry name" value="SMALLCYTKCXC"/>
</dbReference>
<dbReference type="PROSITE" id="PS00471">
    <property type="entry name" value="SMALL_CYTOKINES_CXC"/>
    <property type="match status" value="1"/>
</dbReference>
<dbReference type="PANTHER" id="PTHR12015">
    <property type="entry name" value="SMALL INDUCIBLE CYTOKINE A"/>
    <property type="match status" value="1"/>
</dbReference>
<feature type="domain" description="Chemokine interleukin-8-like" evidence="7">
    <location>
        <begin position="41"/>
        <end position="104"/>
    </location>
</feature>
<dbReference type="InterPro" id="IPR033899">
    <property type="entry name" value="CXC_Chemokine_domain"/>
</dbReference>
<evidence type="ECO:0000313" key="8">
    <source>
        <dbReference type="Ensembl" id="ENSVKKP00000005849.1"/>
    </source>
</evidence>
<accession>A0A8D2J8B8</accession>
<dbReference type="InterPro" id="IPR036048">
    <property type="entry name" value="Interleukin_8-like_sf"/>
</dbReference>
<name>A0A8D2J8B8_VARKO</name>
<dbReference type="InterPro" id="IPR001811">
    <property type="entry name" value="Chemokine_IL8-like_dom"/>
</dbReference>